<keyword evidence="5" id="KW-1185">Reference proteome</keyword>
<dbReference type="GeneID" id="28725313"/>
<keyword evidence="2" id="KW-0472">Membrane</keyword>
<protein>
    <submittedName>
        <fullName evidence="4">HFR134Cp</fullName>
    </submittedName>
</protein>
<dbReference type="RefSeq" id="XP_017988985.1">
    <property type="nucleotide sequence ID" value="XM_018133496.1"/>
</dbReference>
<dbReference type="Pfam" id="PF16884">
    <property type="entry name" value="ADH_N_2"/>
    <property type="match status" value="1"/>
</dbReference>
<evidence type="ECO:0000259" key="3">
    <source>
        <dbReference type="SMART" id="SM00829"/>
    </source>
</evidence>
<reference evidence="4 5" key="1">
    <citation type="submission" date="2016-01" db="EMBL/GenBank/DDBJ databases">
        <title>Genome sequence of the yeast Holleya sinecauda.</title>
        <authorList>
            <person name="Dietrich F.S."/>
        </authorList>
    </citation>
    <scope>NUCLEOTIDE SEQUENCE [LARGE SCALE GENOMIC DNA]</scope>
    <source>
        <strain evidence="4 5">ATCC 58844</strain>
    </source>
</reference>
<dbReference type="Proteomes" id="UP000243052">
    <property type="component" value="Chromosome vi"/>
</dbReference>
<feature type="transmembrane region" description="Helical" evidence="2">
    <location>
        <begin position="132"/>
        <end position="154"/>
    </location>
</feature>
<dbReference type="Gene3D" id="3.40.50.720">
    <property type="entry name" value="NAD(P)-binding Rossmann-like Domain"/>
    <property type="match status" value="1"/>
</dbReference>
<dbReference type="Gene3D" id="3.90.180.10">
    <property type="entry name" value="Medium-chain alcohol dehydrogenases, catalytic domain"/>
    <property type="match status" value="1"/>
</dbReference>
<sequence>MVNGKQWILKNVDNTGGAFNYDFGSEDSTFELVDIEYSENDLADGELLIKVMYLANDPAQKFWIAPVDRSYSDGIKVGDRIPSQGLAKVLASKSNKFKEGDYIVGFTGWATHAVVKDSIGFTKISPDSVKHLWWYMSVFGSTALTAYFALTQYAGLQEREADYGKVFLVSGAAGAVGSMTIQLASNIFKASKIIAIAGGPEKVKFVESFGKNVIGVDYKATDFKEKLLEAAGGQYTVDYFVDNVGGEVLDTSIKLLKLHATIVAVGAIAGYNDRSKGVFKNYMSVITKRLTIHGFIVSDLRDKFPEALAKLSGYLKEGKLDPSNISTVEDATGDNFKKVPLIWNGLFHGANKGRLLTKISE</sequence>
<dbReference type="EMBL" id="CP014246">
    <property type="protein sequence ID" value="AMD21989.1"/>
    <property type="molecule type" value="Genomic_DNA"/>
</dbReference>
<dbReference type="STRING" id="45286.A0A0X8HUY2"/>
<keyword evidence="2" id="KW-0812">Transmembrane</keyword>
<evidence type="ECO:0000256" key="2">
    <source>
        <dbReference type="SAM" id="Phobius"/>
    </source>
</evidence>
<name>A0A0X8HUY2_9SACH</name>
<evidence type="ECO:0000313" key="4">
    <source>
        <dbReference type="EMBL" id="AMD21989.1"/>
    </source>
</evidence>
<dbReference type="InterPro" id="IPR020843">
    <property type="entry name" value="ER"/>
</dbReference>
<dbReference type="SUPFAM" id="SSF50129">
    <property type="entry name" value="GroES-like"/>
    <property type="match status" value="1"/>
</dbReference>
<dbReference type="InterPro" id="IPR045010">
    <property type="entry name" value="MDR_fam"/>
</dbReference>
<dbReference type="InterPro" id="IPR011032">
    <property type="entry name" value="GroES-like_sf"/>
</dbReference>
<dbReference type="InterPro" id="IPR036291">
    <property type="entry name" value="NAD(P)-bd_dom_sf"/>
</dbReference>
<dbReference type="SMART" id="SM00829">
    <property type="entry name" value="PKS_ER"/>
    <property type="match status" value="1"/>
</dbReference>
<keyword evidence="1" id="KW-0560">Oxidoreductase</keyword>
<dbReference type="OrthoDB" id="809632at2759"/>
<feature type="domain" description="Enoyl reductase (ER)" evidence="3">
    <location>
        <begin position="24"/>
        <end position="341"/>
    </location>
</feature>
<organism evidence="4 5">
    <name type="scientific">Eremothecium sinecaudum</name>
    <dbReference type="NCBI Taxonomy" id="45286"/>
    <lineage>
        <taxon>Eukaryota</taxon>
        <taxon>Fungi</taxon>
        <taxon>Dikarya</taxon>
        <taxon>Ascomycota</taxon>
        <taxon>Saccharomycotina</taxon>
        <taxon>Saccharomycetes</taxon>
        <taxon>Saccharomycetales</taxon>
        <taxon>Saccharomycetaceae</taxon>
        <taxon>Eremothecium</taxon>
    </lineage>
</organism>
<dbReference type="SUPFAM" id="SSF51735">
    <property type="entry name" value="NAD(P)-binding Rossmann-fold domains"/>
    <property type="match status" value="1"/>
</dbReference>
<gene>
    <name evidence="4" type="ORF">AW171_hschr63988</name>
</gene>
<evidence type="ECO:0000313" key="5">
    <source>
        <dbReference type="Proteomes" id="UP000243052"/>
    </source>
</evidence>
<evidence type="ECO:0000256" key="1">
    <source>
        <dbReference type="ARBA" id="ARBA00023002"/>
    </source>
</evidence>
<dbReference type="InterPro" id="IPR041694">
    <property type="entry name" value="ADH_N_2"/>
</dbReference>
<dbReference type="InterPro" id="IPR013149">
    <property type="entry name" value="ADH-like_C"/>
</dbReference>
<dbReference type="GO" id="GO:0016628">
    <property type="term" value="F:oxidoreductase activity, acting on the CH-CH group of donors, NAD or NADP as acceptor"/>
    <property type="evidence" value="ECO:0007669"/>
    <property type="project" value="InterPro"/>
</dbReference>
<dbReference type="PANTHER" id="PTHR43205">
    <property type="entry name" value="PROSTAGLANDIN REDUCTASE"/>
    <property type="match status" value="1"/>
</dbReference>
<proteinExistence type="predicted"/>
<dbReference type="AlphaFoldDB" id="A0A0X8HUY2"/>
<dbReference type="Pfam" id="PF00107">
    <property type="entry name" value="ADH_zinc_N"/>
    <property type="match status" value="1"/>
</dbReference>
<feature type="transmembrane region" description="Helical" evidence="2">
    <location>
        <begin position="166"/>
        <end position="184"/>
    </location>
</feature>
<keyword evidence="2" id="KW-1133">Transmembrane helix</keyword>
<dbReference type="CDD" id="cd05288">
    <property type="entry name" value="PGDH"/>
    <property type="match status" value="1"/>
</dbReference>
<dbReference type="PANTHER" id="PTHR43205:SF19">
    <property type="entry name" value="ENOYL REDUCTASE (ER) DOMAIN-CONTAINING PROTEIN"/>
    <property type="match status" value="1"/>
</dbReference>
<accession>A0A0X8HUY2</accession>